<dbReference type="RefSeq" id="WP_126979947.1">
    <property type="nucleotide sequence ID" value="NZ_CAWUGC010000015.1"/>
</dbReference>
<dbReference type="EMBL" id="PQSP01000004">
    <property type="protein sequence ID" value="RUS66453.1"/>
    <property type="molecule type" value="Genomic_DNA"/>
</dbReference>
<dbReference type="NCBIfam" id="TIGR03359">
    <property type="entry name" value="VI_chp_6"/>
    <property type="match status" value="1"/>
</dbReference>
<keyword evidence="2" id="KW-1185">Reference proteome</keyword>
<gene>
    <name evidence="1" type="ORF">CUZ56_01732</name>
</gene>
<dbReference type="PANTHER" id="PTHR35565">
    <property type="entry name" value="CYTOPLASMIC PROTEIN-RELATED"/>
    <property type="match status" value="1"/>
</dbReference>
<accession>A0A433SCI2</accession>
<dbReference type="AlphaFoldDB" id="A0A433SCI2"/>
<dbReference type="InterPro" id="IPR010269">
    <property type="entry name" value="T6SS_TssC-like"/>
</dbReference>
<dbReference type="Proteomes" id="UP000286947">
    <property type="component" value="Unassembled WGS sequence"/>
</dbReference>
<dbReference type="Pfam" id="PF05947">
    <property type="entry name" value="T6SS_TssF"/>
    <property type="match status" value="1"/>
</dbReference>
<name>A0A433SCI2_9BURK</name>
<dbReference type="PIRSF" id="PIRSF028304">
    <property type="entry name" value="UCP028304"/>
    <property type="match status" value="1"/>
</dbReference>
<dbReference type="InterPro" id="IPR010272">
    <property type="entry name" value="T6SS_TssF"/>
</dbReference>
<dbReference type="OrthoDB" id="9763676at2"/>
<evidence type="ECO:0000313" key="1">
    <source>
        <dbReference type="EMBL" id="RUS66453.1"/>
    </source>
</evidence>
<protein>
    <recommendedName>
        <fullName evidence="3">Type VI secretion system baseplate subunit TssF</fullName>
    </recommendedName>
</protein>
<sequence>MALKDFFRDELNYLRAQGKEFARHNPKLARTLGEQASDPDVERLQEGFAFLTAKLRQKIEDDFPELTHSMIQLLWPNYLRPIPSATIVRFDPIAQALTERQVIPRATELRSQPVDGTQCRFRTCTDVSVYPLAIDKVSDAHSRQESIVRVDLQTLSQQPLNTIGCDDLDFYISSDDVTASTLYLWLAKYLSEIRIEIGEETRHLDVRNIEFLGFSPKDALLPYPRNVYDGYRILQEYFVFPQRFYFFRLKKLSSMWPATAAHQVRLQFHFSRPMPSDFKLRTGDLSLYCAPAVNLFSHDAEPINLTGRALEHRLQASALQPECFEVFSVDSICSWKVQQDGKRGDFLREFHPFESFQHEIEYAQDRSALYYRLRIEESVNDEALNYRVAFVRSDETYYLGKNETVSIELTCTNRQLPLALGAGDICVHTETTPSFVTYTNIMRPTPPYRPLLDGSLHWTLISNMSLNYLSLLSAEPMKAVIGAYDFTALYDIQHARATKKRLDGISKAETTPVDHLVKGLPVRGLKTVLDMDGSTFSCEGELYMFGTVLSHFFALYPSINSFHKLEVVNTLNNEHYAWPLRNGKQPVI</sequence>
<evidence type="ECO:0000313" key="2">
    <source>
        <dbReference type="Proteomes" id="UP000286947"/>
    </source>
</evidence>
<comment type="caution">
    <text evidence="1">The sequence shown here is derived from an EMBL/GenBank/DDBJ whole genome shotgun (WGS) entry which is preliminary data.</text>
</comment>
<reference evidence="1 2" key="1">
    <citation type="submission" date="2018-01" db="EMBL/GenBank/DDBJ databases">
        <title>Saezia sanguinis gen. nov., sp. nov., in the order Burkholderiales isolated from human blood.</title>
        <authorList>
            <person name="Medina-Pascual M.J."/>
            <person name="Valdezate S."/>
            <person name="Monzon S."/>
            <person name="Cuesta I."/>
            <person name="Carrasco G."/>
            <person name="Villalon P."/>
            <person name="Saez-Nieto J.A."/>
        </authorList>
    </citation>
    <scope>NUCLEOTIDE SEQUENCE [LARGE SCALE GENOMIC DNA]</scope>
    <source>
        <strain evidence="1 2">CNM695-12</strain>
    </source>
</reference>
<dbReference type="PANTHER" id="PTHR35565:SF1">
    <property type="entry name" value="TYPE VI SECRETION SYSTEM CONTRACTILE SHEATH LARGE SUBUNIT"/>
    <property type="match status" value="1"/>
</dbReference>
<proteinExistence type="predicted"/>
<evidence type="ECO:0008006" key="3">
    <source>
        <dbReference type="Google" id="ProtNLM"/>
    </source>
</evidence>
<organism evidence="1 2">
    <name type="scientific">Saezia sanguinis</name>
    <dbReference type="NCBI Taxonomy" id="1965230"/>
    <lineage>
        <taxon>Bacteria</taxon>
        <taxon>Pseudomonadati</taxon>
        <taxon>Pseudomonadota</taxon>
        <taxon>Betaproteobacteria</taxon>
        <taxon>Burkholderiales</taxon>
        <taxon>Saeziaceae</taxon>
        <taxon>Saezia</taxon>
    </lineage>
</organism>